<evidence type="ECO:0000259" key="2">
    <source>
        <dbReference type="Pfam" id="PF21688"/>
    </source>
</evidence>
<evidence type="ECO:0000313" key="3">
    <source>
        <dbReference type="EMBL" id="MCC2211516.1"/>
    </source>
</evidence>
<feature type="domain" description="FAD/NAD(P)-binding" evidence="1">
    <location>
        <begin position="91"/>
        <end position="263"/>
    </location>
</feature>
<dbReference type="InterPro" id="IPR028348">
    <property type="entry name" value="FAD-binding_protein"/>
</dbReference>
<dbReference type="InterPro" id="IPR023753">
    <property type="entry name" value="FAD/NAD-binding_dom"/>
</dbReference>
<dbReference type="PRINTS" id="PR00411">
    <property type="entry name" value="PNDRDTASEI"/>
</dbReference>
<dbReference type="RefSeq" id="WP_308457007.1">
    <property type="nucleotide sequence ID" value="NZ_JAJEQM010000018.1"/>
</dbReference>
<dbReference type="AlphaFoldDB" id="A0AAE3DZX2"/>
<dbReference type="Gene3D" id="3.30.70.2700">
    <property type="match status" value="1"/>
</dbReference>
<dbReference type="Pfam" id="PF21688">
    <property type="entry name" value="FAD-depend_C"/>
    <property type="match status" value="1"/>
</dbReference>
<organism evidence="3 4">
    <name type="scientific">Hominilimicola fabiformis</name>
    <dbReference type="NCBI Taxonomy" id="2885356"/>
    <lineage>
        <taxon>Bacteria</taxon>
        <taxon>Bacillati</taxon>
        <taxon>Bacillota</taxon>
        <taxon>Clostridia</taxon>
        <taxon>Eubacteriales</taxon>
        <taxon>Oscillospiraceae</taxon>
        <taxon>Hominilimicola</taxon>
    </lineage>
</organism>
<dbReference type="Gene3D" id="3.50.50.60">
    <property type="entry name" value="FAD/NAD(P)-binding domain"/>
    <property type="match status" value="2"/>
</dbReference>
<keyword evidence="4" id="KW-1185">Reference proteome</keyword>
<dbReference type="Proteomes" id="UP001198242">
    <property type="component" value="Unassembled WGS sequence"/>
</dbReference>
<dbReference type="PANTHER" id="PTHR42842">
    <property type="entry name" value="FAD/NAD(P)-BINDING OXIDOREDUCTASE"/>
    <property type="match status" value="1"/>
</dbReference>
<dbReference type="InterPro" id="IPR036188">
    <property type="entry name" value="FAD/NAD-bd_sf"/>
</dbReference>
<name>A0AAE3DZX2_9FIRM</name>
<evidence type="ECO:0000259" key="1">
    <source>
        <dbReference type="Pfam" id="PF07992"/>
    </source>
</evidence>
<dbReference type="PIRSF" id="PIRSF038984">
    <property type="entry name" value="FAD_binding_protein"/>
    <property type="match status" value="1"/>
</dbReference>
<dbReference type="EMBL" id="JAJEQM010000018">
    <property type="protein sequence ID" value="MCC2211516.1"/>
    <property type="molecule type" value="Genomic_DNA"/>
</dbReference>
<dbReference type="Pfam" id="PF07992">
    <property type="entry name" value="Pyr_redox_2"/>
    <property type="match status" value="1"/>
</dbReference>
<dbReference type="GO" id="GO:0016491">
    <property type="term" value="F:oxidoreductase activity"/>
    <property type="evidence" value="ECO:0007669"/>
    <property type="project" value="InterPro"/>
</dbReference>
<accession>A0AAE3DZX2</accession>
<reference evidence="3 4" key="1">
    <citation type="submission" date="2021-10" db="EMBL/GenBank/DDBJ databases">
        <title>Anaerobic single-cell dispensing facilitates the cultivation of human gut bacteria.</title>
        <authorList>
            <person name="Afrizal A."/>
        </authorList>
    </citation>
    <scope>NUCLEOTIDE SEQUENCE [LARGE SCALE GENOMIC DNA]</scope>
    <source>
        <strain evidence="3 4">CLA-AA-H232</strain>
    </source>
</reference>
<dbReference type="SUPFAM" id="SSF51905">
    <property type="entry name" value="FAD/NAD(P)-binding domain"/>
    <property type="match status" value="1"/>
</dbReference>
<dbReference type="PANTHER" id="PTHR42842:SF3">
    <property type="entry name" value="FAD_NAD(P)-BINDING OXIDOREDUCTASE FAMILY PROTEIN"/>
    <property type="match status" value="1"/>
</dbReference>
<evidence type="ECO:0000313" key="4">
    <source>
        <dbReference type="Proteomes" id="UP001198242"/>
    </source>
</evidence>
<gene>
    <name evidence="3" type="ORF">LKE05_12040</name>
</gene>
<comment type="caution">
    <text evidence="3">The sequence shown here is derived from an EMBL/GenBank/DDBJ whole genome shotgun (WGS) entry which is preliminary data.</text>
</comment>
<sequence length="529" mass="58280">MLRISDIKLGTDDTESDLRKKVLKLLGVKNVKSFEISKKSIDARKKPDIHYVYSVDVETDNEEYYAKKIKNSQIVKKKTYEFPKCGKIDKPVVIVGTGPAGLMCGLTLAQNGYKVILLERGKCVEERMKDVEAFWEAGFLNPESNVQFGEGGAGTFSDGKLTTGIKDFRIRKVLEEFHKHGAPKEILYYSKPHVGTDNLSKMVASIRSEIRKLGGEVRFSNKLVNVKTDNGEICGAVVESDSGEYVIETNNIVLAIGHSARDTFLMLQNRNIAMEQKSFSVGARIEHSQEMINKSQYGKAYKKLPAADYKMAVHLESGRGVYTFCMCPGGRVVASASEDGGVVTNGMSYFARDGKNANSALLVNVTPSDFKTDDPLAGMYFQREIEQRAFEVGGKNYNAPCQRVGDFLGTESNSEYTVEPTYKPNVTWVNLDEVFPKFITDSMREGIVLMDNKLHGFADNGAVITGPETRSSSPVRIIRDKKTMQSNIKGLYPCGEGAGYAGGIMSAAVDGIKTAEMVAINNGRGKNEQ</sequence>
<proteinExistence type="predicted"/>
<feature type="domain" description="FAD-dependent protein C-terminal" evidence="2">
    <location>
        <begin position="278"/>
        <end position="471"/>
    </location>
</feature>
<protein>
    <submittedName>
        <fullName evidence="3">FAD-dependent oxidoreductase</fullName>
    </submittedName>
</protein>
<dbReference type="InterPro" id="IPR049516">
    <property type="entry name" value="FAD-depend_C"/>
</dbReference>